<feature type="transmembrane region" description="Helical" evidence="6">
    <location>
        <begin position="670"/>
        <end position="688"/>
    </location>
</feature>
<dbReference type="InterPro" id="IPR018820">
    <property type="entry name" value="BRE4-related_DUF2421"/>
</dbReference>
<feature type="transmembrane region" description="Helical" evidence="6">
    <location>
        <begin position="192"/>
        <end position="210"/>
    </location>
</feature>
<feature type="transmembrane region" description="Helical" evidence="6">
    <location>
        <begin position="722"/>
        <end position="741"/>
    </location>
</feature>
<dbReference type="Pfam" id="PF13515">
    <property type="entry name" value="FUSC_2"/>
    <property type="match status" value="1"/>
</dbReference>
<dbReference type="PANTHER" id="PTHR47804:SF1">
    <property type="entry name" value="DUF2421 DOMAIN-CONTAINING PROTEIN"/>
    <property type="match status" value="1"/>
</dbReference>
<evidence type="ECO:0000313" key="9">
    <source>
        <dbReference type="EMBL" id="CAI5757649.1"/>
    </source>
</evidence>
<name>A0A9W4TW49_9ASCO</name>
<keyword evidence="10" id="KW-1185">Reference proteome</keyword>
<feature type="transmembrane region" description="Helical" evidence="6">
    <location>
        <begin position="159"/>
        <end position="180"/>
    </location>
</feature>
<evidence type="ECO:0000256" key="1">
    <source>
        <dbReference type="ARBA" id="ARBA00004141"/>
    </source>
</evidence>
<dbReference type="EMBL" id="CANTUO010000002">
    <property type="protein sequence ID" value="CAI5757649.1"/>
    <property type="molecule type" value="Genomic_DNA"/>
</dbReference>
<sequence length="1000" mass="114884">MSRTDYGSADLCDITNDSIDSYTNFDSTILEDRRFLVEYNNDPTNLLNRRNSVIIANTGERIHRNVTFTIPEYTETTPLINSGNQSSWVKLYQYLKSIYFNQIFRSVFKCSIAYFIASLGVYYRPFDDLLGSTDSKHVVATVAVYFHPTRTKGSMNQTLIFVVISIIYSFTISFFCRYISSLFYKNGDDELSHIIDLVLSSISLGIISFWKQKINKQTFNTACSLACISIVACIVKEGSMHSGIVPLKRIEGTFYVVVTGCLISSLVCYLIWPVSAVIQLQQTLNDSYNIFSSVLSIVSRRFVTGEQFANKDIEMVEKLKSNINALLQNLEEAKFELRLLGKESECKFYQQLVEQTINLARHLQALTSATKMQWNLLNEDKPSVITPSLKSFTSSDEIIISPSVENLTNWPSETATKTSEIHHPSQLFDLFVYYLSPSIKSLIFTIKGVLNEIPFEKNSQLSSILQQSLTDANKLFEEKQEISFEKLYSQSIFKQSNEFYFQADQEEVAACCGNFTSLLSQFSIELLKFVELSDQYNKVINEPRSYPWLKFWKYKYNSDSENSNNITSLHAALDDLRDQFGLKKQAPPEQQQIRKSFWDKLTFSIWKFSKNFKRTDVQFGIRVGLGAGLISIFAFVPFTKGIFINWRGEWSLIIYCIMMNKSLGGTTMTVKWRIIGTFLGSFTAFLIWKLTDANVYALAITGFLISIPSFYIILFWKRNNPFGRFILLTYNLTALYSYSMLQKDSEDEHEGGENPIIEEIAFHRFISVTIGIIWALTMATCFLPNSARVRLKNGLSILWLRLGVIWNSDPLEYSDEEKVLIGFKAEQGTNKLLSECETLLKQAPVELRLKGQFPTKIYSNLIKYSSNIIDSFQNLDLLIKVDPTLNNNEEYVLKYIENERNEVEQRIFLVFYMLASAIKLGFPIPSKPASIEHAKDRLLYKLSEIRRRQQDFDLILKNNDFVLLYSYILVASTISEQLNNIMLQIKDLLGEISEDKFQLV</sequence>
<dbReference type="OrthoDB" id="68611at2759"/>
<keyword evidence="3 6" id="KW-1133">Transmembrane helix</keyword>
<evidence type="ECO:0000256" key="6">
    <source>
        <dbReference type="SAM" id="Phobius"/>
    </source>
</evidence>
<evidence type="ECO:0000256" key="5">
    <source>
        <dbReference type="SAM" id="Coils"/>
    </source>
</evidence>
<evidence type="ECO:0000256" key="3">
    <source>
        <dbReference type="ARBA" id="ARBA00022989"/>
    </source>
</evidence>
<evidence type="ECO:0008006" key="11">
    <source>
        <dbReference type="Google" id="ProtNLM"/>
    </source>
</evidence>
<dbReference type="AlphaFoldDB" id="A0A9W4TW49"/>
<evidence type="ECO:0000256" key="4">
    <source>
        <dbReference type="ARBA" id="ARBA00023136"/>
    </source>
</evidence>
<dbReference type="Proteomes" id="UP001152885">
    <property type="component" value="Unassembled WGS sequence"/>
</dbReference>
<keyword evidence="4 6" id="KW-0472">Membrane</keyword>
<feature type="transmembrane region" description="Helical" evidence="6">
    <location>
        <begin position="761"/>
        <end position="783"/>
    </location>
</feature>
<dbReference type="PANTHER" id="PTHR47804">
    <property type="entry name" value="60S RIBOSOMAL PROTEIN L19"/>
    <property type="match status" value="1"/>
</dbReference>
<dbReference type="GO" id="GO:0016020">
    <property type="term" value="C:membrane"/>
    <property type="evidence" value="ECO:0007669"/>
    <property type="project" value="UniProtKB-SubCell"/>
</dbReference>
<proteinExistence type="predicted"/>
<reference evidence="9" key="1">
    <citation type="submission" date="2022-12" db="EMBL/GenBank/DDBJ databases">
        <authorList>
            <person name="Brejova B."/>
        </authorList>
    </citation>
    <scope>NUCLEOTIDE SEQUENCE</scope>
</reference>
<keyword evidence="5" id="KW-0175">Coiled coil</keyword>
<keyword evidence="2 6" id="KW-0812">Transmembrane</keyword>
<evidence type="ECO:0000259" key="7">
    <source>
        <dbReference type="Pfam" id="PF10334"/>
    </source>
</evidence>
<gene>
    <name evidence="9" type="ORF">CANVERA_P2163</name>
</gene>
<evidence type="ECO:0000256" key="2">
    <source>
        <dbReference type="ARBA" id="ARBA00022692"/>
    </source>
</evidence>
<feature type="domain" description="Integral membrane bound transporter" evidence="8">
    <location>
        <begin position="643"/>
        <end position="777"/>
    </location>
</feature>
<accession>A0A9W4TW49</accession>
<protein>
    <recommendedName>
        <fullName evidence="11">DUF2421 domain-containing protein</fullName>
    </recommendedName>
</protein>
<feature type="coiled-coil region" evidence="5">
    <location>
        <begin position="313"/>
        <end position="343"/>
    </location>
</feature>
<dbReference type="Pfam" id="PF10334">
    <property type="entry name" value="BRE4"/>
    <property type="match status" value="1"/>
</dbReference>
<feature type="domain" description="DUF2421" evidence="7">
    <location>
        <begin position="833"/>
        <end position="991"/>
    </location>
</feature>
<evidence type="ECO:0000259" key="8">
    <source>
        <dbReference type="Pfam" id="PF13515"/>
    </source>
</evidence>
<comment type="caution">
    <text evidence="9">The sequence shown here is derived from an EMBL/GenBank/DDBJ whole genome shotgun (WGS) entry which is preliminary data.</text>
</comment>
<comment type="subcellular location">
    <subcellularLocation>
        <location evidence="1">Membrane</location>
        <topology evidence="1">Multi-pass membrane protein</topology>
    </subcellularLocation>
</comment>
<feature type="transmembrane region" description="Helical" evidence="6">
    <location>
        <begin position="252"/>
        <end position="272"/>
    </location>
</feature>
<organism evidence="9 10">
    <name type="scientific">Candida verbasci</name>
    <dbReference type="NCBI Taxonomy" id="1227364"/>
    <lineage>
        <taxon>Eukaryota</taxon>
        <taxon>Fungi</taxon>
        <taxon>Dikarya</taxon>
        <taxon>Ascomycota</taxon>
        <taxon>Saccharomycotina</taxon>
        <taxon>Pichiomycetes</taxon>
        <taxon>Debaryomycetaceae</taxon>
        <taxon>Candida/Lodderomyces clade</taxon>
        <taxon>Candida</taxon>
    </lineage>
</organism>
<evidence type="ECO:0000313" key="10">
    <source>
        <dbReference type="Proteomes" id="UP001152885"/>
    </source>
</evidence>
<feature type="transmembrane region" description="Helical" evidence="6">
    <location>
        <begin position="694"/>
        <end position="715"/>
    </location>
</feature>
<dbReference type="InterPro" id="IPR052430">
    <property type="entry name" value="IVT-Associated"/>
</dbReference>
<dbReference type="InterPro" id="IPR049453">
    <property type="entry name" value="Memb_transporter_dom"/>
</dbReference>